<dbReference type="Proteomes" id="UP000323886">
    <property type="component" value="Unassembled WGS sequence"/>
</dbReference>
<protein>
    <submittedName>
        <fullName evidence="1">Uncharacterized protein</fullName>
    </submittedName>
</protein>
<comment type="caution">
    <text evidence="1">The sequence shown here is derived from an EMBL/GenBank/DDBJ whole genome shotgun (WGS) entry which is preliminary data.</text>
</comment>
<organism evidence="1 2">
    <name type="scientific">Blastochloris sulfoviridis</name>
    <dbReference type="NCBI Taxonomy" id="50712"/>
    <lineage>
        <taxon>Bacteria</taxon>
        <taxon>Pseudomonadati</taxon>
        <taxon>Pseudomonadota</taxon>
        <taxon>Alphaproteobacteria</taxon>
        <taxon>Hyphomicrobiales</taxon>
        <taxon>Blastochloridaceae</taxon>
        <taxon>Blastochloris</taxon>
    </lineage>
</organism>
<name>A0A5M6HZ65_9HYPH</name>
<dbReference type="EMBL" id="VWPL01000014">
    <property type="protein sequence ID" value="KAA5601212.1"/>
    <property type="molecule type" value="Genomic_DNA"/>
</dbReference>
<proteinExistence type="predicted"/>
<keyword evidence="2" id="KW-1185">Reference proteome</keyword>
<dbReference type="AlphaFoldDB" id="A0A5M6HZ65"/>
<evidence type="ECO:0000313" key="1">
    <source>
        <dbReference type="EMBL" id="KAA5601212.1"/>
    </source>
</evidence>
<reference evidence="1 2" key="1">
    <citation type="submission" date="2019-09" db="EMBL/GenBank/DDBJ databases">
        <title>Draft Whole-Genome sequence of Blastochloris sulfoviridis DSM 729.</title>
        <authorList>
            <person name="Meyer T.E."/>
            <person name="Kyndt J.A."/>
        </authorList>
    </citation>
    <scope>NUCLEOTIDE SEQUENCE [LARGE SCALE GENOMIC DNA]</scope>
    <source>
        <strain evidence="1 2">DSM 729</strain>
    </source>
</reference>
<dbReference type="RefSeq" id="WP_150097481.1">
    <property type="nucleotide sequence ID" value="NZ_VWPL01000014.1"/>
</dbReference>
<accession>A0A5M6HZ65</accession>
<sequence>MTGFFERLARGLEAAQSTMGSEELARTNGFALTHSASCPVAVVRRRRANGEVVVDIAISERTVTMTPDEFARFAAELSAFRDVVQGAAIAAGRGGTKG</sequence>
<evidence type="ECO:0000313" key="2">
    <source>
        <dbReference type="Proteomes" id="UP000323886"/>
    </source>
</evidence>
<dbReference type="OrthoDB" id="8479653at2"/>
<gene>
    <name evidence="1" type="ORF">F1193_09720</name>
</gene>